<reference evidence="4" key="2">
    <citation type="submission" date="2020-09" db="EMBL/GenBank/DDBJ databases">
        <authorList>
            <person name="Sun Q."/>
            <person name="Ohkuma M."/>
        </authorList>
    </citation>
    <scope>NUCLEOTIDE SEQUENCE</scope>
    <source>
        <strain evidence="4">JCM 3035</strain>
    </source>
</reference>
<dbReference type="InterPro" id="IPR036663">
    <property type="entry name" value="Fumarylacetoacetase_C_sf"/>
</dbReference>
<proteinExistence type="predicted"/>
<dbReference type="Proteomes" id="UP000637788">
    <property type="component" value="Unassembled WGS sequence"/>
</dbReference>
<keyword evidence="5" id="KW-1185">Reference proteome</keyword>
<dbReference type="RefSeq" id="WP_189327572.1">
    <property type="nucleotide sequence ID" value="NZ_BMPQ01000053.1"/>
</dbReference>
<feature type="region of interest" description="Disordered" evidence="2">
    <location>
        <begin position="283"/>
        <end position="306"/>
    </location>
</feature>
<name>A0A917RMN9_9ACTN</name>
<dbReference type="Pfam" id="PF01557">
    <property type="entry name" value="FAA_hydrolase"/>
    <property type="match status" value="1"/>
</dbReference>
<dbReference type="InterPro" id="IPR011234">
    <property type="entry name" value="Fumarylacetoacetase-like_C"/>
</dbReference>
<dbReference type="SUPFAM" id="SSF56529">
    <property type="entry name" value="FAH"/>
    <property type="match status" value="1"/>
</dbReference>
<dbReference type="EMBL" id="BMPQ01000053">
    <property type="protein sequence ID" value="GGL15723.1"/>
    <property type="molecule type" value="Genomic_DNA"/>
</dbReference>
<feature type="compositionally biased region" description="Pro residues" evidence="2">
    <location>
        <begin position="296"/>
        <end position="306"/>
    </location>
</feature>
<evidence type="ECO:0000313" key="4">
    <source>
        <dbReference type="EMBL" id="GGL15723.1"/>
    </source>
</evidence>
<evidence type="ECO:0000256" key="1">
    <source>
        <dbReference type="ARBA" id="ARBA00022723"/>
    </source>
</evidence>
<sequence>MRIARFDDDRIGVVVHDRVLDVTDQITAQLDALPYRAPYSLTRRLITHFTAVRPLVEQLVAELGPDAGRPLEDVRLLAPVADPTKIVAAPVNYRDHQSEMNEAFHISSLGFFLKSPSSILDPGGTVRLPYIDRRFDHEAEFALIVGRRASHIPPEQALNHVFGYTGLMDMTMRGGEDRSTRKSFDTFTPMGPWIVTPDELGSPEDVDLELTVNGELRQKANTRDLIWSAARFLAYASTVTVLEPGDVVTTGTPAGVAPVEDGDSVELTVDRIGRLSVEVSAEGAVPCPTGGAGRGPVPPPAPERGK</sequence>
<accession>A0A917RMN9</accession>
<dbReference type="PANTHER" id="PTHR11820">
    <property type="entry name" value="ACYLPYRUVASE"/>
    <property type="match status" value="1"/>
</dbReference>
<dbReference type="AlphaFoldDB" id="A0A917RMN9"/>
<dbReference type="GO" id="GO:0018773">
    <property type="term" value="F:acetylpyruvate hydrolase activity"/>
    <property type="evidence" value="ECO:0007669"/>
    <property type="project" value="TreeGrafter"/>
</dbReference>
<gene>
    <name evidence="4" type="ORF">GCM10010094_90790</name>
</gene>
<keyword evidence="1" id="KW-0479">Metal-binding</keyword>
<evidence type="ECO:0000259" key="3">
    <source>
        <dbReference type="Pfam" id="PF01557"/>
    </source>
</evidence>
<dbReference type="Gene3D" id="3.90.850.10">
    <property type="entry name" value="Fumarylacetoacetase-like, C-terminal domain"/>
    <property type="match status" value="1"/>
</dbReference>
<evidence type="ECO:0000313" key="5">
    <source>
        <dbReference type="Proteomes" id="UP000637788"/>
    </source>
</evidence>
<feature type="domain" description="Fumarylacetoacetase-like C-terminal" evidence="3">
    <location>
        <begin position="85"/>
        <end position="279"/>
    </location>
</feature>
<reference evidence="4" key="1">
    <citation type="journal article" date="2014" name="Int. J. Syst. Evol. Microbiol.">
        <title>Complete genome sequence of Corynebacterium casei LMG S-19264T (=DSM 44701T), isolated from a smear-ripened cheese.</title>
        <authorList>
            <consortium name="US DOE Joint Genome Institute (JGI-PGF)"/>
            <person name="Walter F."/>
            <person name="Albersmeier A."/>
            <person name="Kalinowski J."/>
            <person name="Ruckert C."/>
        </authorList>
    </citation>
    <scope>NUCLEOTIDE SEQUENCE</scope>
    <source>
        <strain evidence="4">JCM 3035</strain>
    </source>
</reference>
<evidence type="ECO:0000256" key="2">
    <source>
        <dbReference type="SAM" id="MobiDB-lite"/>
    </source>
</evidence>
<dbReference type="GO" id="GO:0046872">
    <property type="term" value="F:metal ion binding"/>
    <property type="evidence" value="ECO:0007669"/>
    <property type="project" value="UniProtKB-KW"/>
</dbReference>
<dbReference type="PANTHER" id="PTHR11820:SF7">
    <property type="entry name" value="ACYLPYRUVASE FAHD1, MITOCHONDRIAL"/>
    <property type="match status" value="1"/>
</dbReference>
<protein>
    <recommendedName>
        <fullName evidence="3">Fumarylacetoacetase-like C-terminal domain-containing protein</fullName>
    </recommendedName>
</protein>
<comment type="caution">
    <text evidence="4">The sequence shown here is derived from an EMBL/GenBank/DDBJ whole genome shotgun (WGS) entry which is preliminary data.</text>
</comment>
<organism evidence="4 5">
    <name type="scientific">Streptomyces flaveus</name>
    <dbReference type="NCBI Taxonomy" id="66370"/>
    <lineage>
        <taxon>Bacteria</taxon>
        <taxon>Bacillati</taxon>
        <taxon>Actinomycetota</taxon>
        <taxon>Actinomycetes</taxon>
        <taxon>Kitasatosporales</taxon>
        <taxon>Streptomycetaceae</taxon>
        <taxon>Streptomyces</taxon>
        <taxon>Streptomyces aurantiacus group</taxon>
    </lineage>
</organism>